<feature type="binding site" evidence="11">
    <location>
        <position position="366"/>
    </location>
    <ligand>
        <name>(2R)-2-phosphoglycerate</name>
        <dbReference type="ChEBI" id="CHEBI:58289"/>
    </ligand>
</feature>
<dbReference type="SUPFAM" id="SSF51604">
    <property type="entry name" value="Enolase C-terminal domain-like"/>
    <property type="match status" value="1"/>
</dbReference>
<feature type="binding site" evidence="11">
    <location>
        <position position="387"/>
    </location>
    <ligand>
        <name>(2R)-2-phosphoglycerate</name>
        <dbReference type="ChEBI" id="CHEBI:58289"/>
    </ligand>
</feature>
<evidence type="ECO:0000256" key="6">
    <source>
        <dbReference type="ARBA" id="ARBA00022525"/>
    </source>
</evidence>
<dbReference type="UniPathway" id="UPA00109">
    <property type="reaction ID" value="UER00187"/>
</dbReference>
<keyword evidence="9 11" id="KW-0324">Glycolysis</keyword>
<dbReference type="EMBL" id="CP045851">
    <property type="protein sequence ID" value="QGG95978.1"/>
    <property type="molecule type" value="Genomic_DNA"/>
</dbReference>
<feature type="binding site" evidence="13">
    <location>
        <position position="154"/>
    </location>
    <ligand>
        <name>substrate</name>
    </ligand>
</feature>
<dbReference type="GO" id="GO:0000015">
    <property type="term" value="C:phosphopyruvate hydratase complex"/>
    <property type="evidence" value="ECO:0007669"/>
    <property type="project" value="InterPro"/>
</dbReference>
<dbReference type="FunFam" id="3.30.390.10:FF:000001">
    <property type="entry name" value="Enolase"/>
    <property type="match status" value="1"/>
</dbReference>
<dbReference type="SUPFAM" id="SSF54826">
    <property type="entry name" value="Enolase N-terminal domain-like"/>
    <property type="match status" value="1"/>
</dbReference>
<dbReference type="Gene3D" id="3.30.390.10">
    <property type="entry name" value="Enolase-like, N-terminal domain"/>
    <property type="match status" value="1"/>
</dbReference>
<dbReference type="PANTHER" id="PTHR11902:SF1">
    <property type="entry name" value="ENOLASE"/>
    <property type="match status" value="1"/>
</dbReference>
<comment type="similarity">
    <text evidence="2 11">Belongs to the enolase family.</text>
</comment>
<dbReference type="InterPro" id="IPR020809">
    <property type="entry name" value="Enolase_CS"/>
</dbReference>
<keyword evidence="17" id="KW-0670">Pyruvate</keyword>
<dbReference type="GO" id="GO:0005576">
    <property type="term" value="C:extracellular region"/>
    <property type="evidence" value="ECO:0007669"/>
    <property type="project" value="UniProtKB-SubCell"/>
</dbReference>
<reference evidence="17 18" key="1">
    <citation type="submission" date="2019-11" db="EMBL/GenBank/DDBJ databases">
        <authorList>
            <person name="He Y."/>
        </authorList>
    </citation>
    <scope>NUCLEOTIDE SEQUENCE [LARGE SCALE GENOMIC DNA]</scope>
    <source>
        <strain evidence="17 18">SCSIO 58843</strain>
    </source>
</reference>
<evidence type="ECO:0000256" key="14">
    <source>
        <dbReference type="PIRSR" id="PIRSR001400-3"/>
    </source>
</evidence>
<feature type="binding site" evidence="13">
    <location>
        <position position="311"/>
    </location>
    <ligand>
        <name>substrate</name>
    </ligand>
</feature>
<dbReference type="PANTHER" id="PTHR11902">
    <property type="entry name" value="ENOLASE"/>
    <property type="match status" value="1"/>
</dbReference>
<feature type="active site" description="Proton acceptor" evidence="11 12">
    <location>
        <position position="336"/>
    </location>
</feature>
<dbReference type="PROSITE" id="PS00164">
    <property type="entry name" value="ENOLASE"/>
    <property type="match status" value="1"/>
</dbReference>
<feature type="binding site" evidence="11">
    <location>
        <position position="365"/>
    </location>
    <ligand>
        <name>(2R)-2-phosphoglycerate</name>
        <dbReference type="ChEBI" id="CHEBI:58289"/>
    </ligand>
</feature>
<dbReference type="FunFam" id="3.20.20.120:FF:000001">
    <property type="entry name" value="Enolase"/>
    <property type="match status" value="1"/>
</dbReference>
<dbReference type="KEGG" id="atq:GH723_13205"/>
<dbReference type="AlphaFoldDB" id="A0A5Q2RGN5"/>
<organism evidence="17 18">
    <name type="scientific">Actinomarinicola tropica</name>
    <dbReference type="NCBI Taxonomy" id="2789776"/>
    <lineage>
        <taxon>Bacteria</taxon>
        <taxon>Bacillati</taxon>
        <taxon>Actinomycetota</taxon>
        <taxon>Acidimicrobiia</taxon>
        <taxon>Acidimicrobiales</taxon>
        <taxon>Iamiaceae</taxon>
        <taxon>Actinomarinicola</taxon>
    </lineage>
</organism>
<evidence type="ECO:0000256" key="10">
    <source>
        <dbReference type="ARBA" id="ARBA00023239"/>
    </source>
</evidence>
<evidence type="ECO:0000256" key="4">
    <source>
        <dbReference type="ARBA" id="ARBA00017068"/>
    </source>
</evidence>
<dbReference type="SFLD" id="SFLDG00178">
    <property type="entry name" value="enolase"/>
    <property type="match status" value="1"/>
</dbReference>
<feature type="binding site" evidence="11">
    <location>
        <position position="162"/>
    </location>
    <ligand>
        <name>(2R)-2-phosphoglycerate</name>
        <dbReference type="ChEBI" id="CHEBI:58289"/>
    </ligand>
</feature>
<feature type="binding site" evidence="13">
    <location>
        <position position="163"/>
    </location>
    <ligand>
        <name>substrate</name>
    </ligand>
</feature>
<feature type="binding site" evidence="11 14">
    <location>
        <position position="311"/>
    </location>
    <ligand>
        <name>Mg(2+)</name>
        <dbReference type="ChEBI" id="CHEBI:18420"/>
    </ligand>
</feature>
<dbReference type="InterPro" id="IPR020811">
    <property type="entry name" value="Enolase_N"/>
</dbReference>
<comment type="function">
    <text evidence="11">Catalyzes the reversible conversion of 2-phosphoglycerate (2-PG) into phosphoenolpyruvate (PEP). It is essential for the degradation of carbohydrates via glycolysis.</text>
</comment>
<evidence type="ECO:0000256" key="3">
    <source>
        <dbReference type="ARBA" id="ARBA00012058"/>
    </source>
</evidence>
<dbReference type="NCBIfam" id="TIGR01060">
    <property type="entry name" value="eno"/>
    <property type="match status" value="1"/>
</dbReference>
<dbReference type="PRINTS" id="PR00148">
    <property type="entry name" value="ENOLASE"/>
</dbReference>
<feature type="binding site" evidence="11">
    <location>
        <position position="336"/>
    </location>
    <ligand>
        <name>(2R)-2-phosphoglycerate</name>
        <dbReference type="ChEBI" id="CHEBI:58289"/>
    </ligand>
</feature>
<dbReference type="GO" id="GO:0006096">
    <property type="term" value="P:glycolytic process"/>
    <property type="evidence" value="ECO:0007669"/>
    <property type="project" value="UniProtKB-UniRule"/>
</dbReference>
<evidence type="ECO:0000259" key="16">
    <source>
        <dbReference type="SMART" id="SM01193"/>
    </source>
</evidence>
<dbReference type="InterPro" id="IPR000941">
    <property type="entry name" value="Enolase"/>
</dbReference>
<gene>
    <name evidence="11" type="primary">eno</name>
    <name evidence="17" type="ORF">GH723_13205</name>
</gene>
<evidence type="ECO:0000256" key="5">
    <source>
        <dbReference type="ARBA" id="ARBA00022490"/>
    </source>
</evidence>
<evidence type="ECO:0000259" key="15">
    <source>
        <dbReference type="SMART" id="SM01192"/>
    </source>
</evidence>
<evidence type="ECO:0000256" key="9">
    <source>
        <dbReference type="ARBA" id="ARBA00023152"/>
    </source>
</evidence>
<keyword evidence="5 11" id="KW-0963">Cytoplasm</keyword>
<dbReference type="RefSeq" id="WP_153760084.1">
    <property type="nucleotide sequence ID" value="NZ_CP045851.1"/>
</dbReference>
<evidence type="ECO:0000256" key="7">
    <source>
        <dbReference type="ARBA" id="ARBA00022723"/>
    </source>
</evidence>
<dbReference type="Pfam" id="PF00113">
    <property type="entry name" value="Enolase_C"/>
    <property type="match status" value="1"/>
</dbReference>
<evidence type="ECO:0000256" key="2">
    <source>
        <dbReference type="ARBA" id="ARBA00009604"/>
    </source>
</evidence>
<dbReference type="CDD" id="cd03313">
    <property type="entry name" value="enolase"/>
    <property type="match status" value="1"/>
</dbReference>
<comment type="cofactor">
    <cofactor evidence="11">
        <name>Mg(2+)</name>
        <dbReference type="ChEBI" id="CHEBI:18420"/>
    </cofactor>
    <text evidence="11">Binds a second Mg(2+) ion via substrate during catalysis.</text>
</comment>
<feature type="binding site" evidence="11 14">
    <location>
        <position position="241"/>
    </location>
    <ligand>
        <name>Mg(2+)</name>
        <dbReference type="ChEBI" id="CHEBI:18420"/>
    </ligand>
</feature>
<evidence type="ECO:0000256" key="13">
    <source>
        <dbReference type="PIRSR" id="PIRSR001400-2"/>
    </source>
</evidence>
<dbReference type="SFLD" id="SFLDF00002">
    <property type="entry name" value="enolase"/>
    <property type="match status" value="1"/>
</dbReference>
<dbReference type="InterPro" id="IPR029017">
    <property type="entry name" value="Enolase-like_N"/>
</dbReference>
<dbReference type="GO" id="GO:0000287">
    <property type="term" value="F:magnesium ion binding"/>
    <property type="evidence" value="ECO:0007669"/>
    <property type="project" value="UniProtKB-UniRule"/>
</dbReference>
<evidence type="ECO:0000313" key="18">
    <source>
        <dbReference type="Proteomes" id="UP000334019"/>
    </source>
</evidence>
<dbReference type="SMART" id="SM01193">
    <property type="entry name" value="Enolase_N"/>
    <property type="match status" value="1"/>
</dbReference>
<evidence type="ECO:0000313" key="17">
    <source>
        <dbReference type="EMBL" id="QGG95978.1"/>
    </source>
</evidence>
<dbReference type="Pfam" id="PF03952">
    <property type="entry name" value="Enolase_N"/>
    <property type="match status" value="1"/>
</dbReference>
<name>A0A5Q2RGN5_9ACTN</name>
<protein>
    <recommendedName>
        <fullName evidence="4 11">Enolase</fullName>
        <ecNumber evidence="3 11">4.2.1.11</ecNumber>
    </recommendedName>
    <alternativeName>
        <fullName evidence="11">2-phospho-D-glycerate hydro-lyase</fullName>
    </alternativeName>
    <alternativeName>
        <fullName evidence="11">2-phosphoglycerate dehydratase</fullName>
    </alternativeName>
</protein>
<dbReference type="Proteomes" id="UP000334019">
    <property type="component" value="Chromosome"/>
</dbReference>
<dbReference type="GO" id="GO:0009986">
    <property type="term" value="C:cell surface"/>
    <property type="evidence" value="ECO:0007669"/>
    <property type="project" value="UniProtKB-SubCell"/>
</dbReference>
<dbReference type="InterPro" id="IPR020810">
    <property type="entry name" value="Enolase_C"/>
</dbReference>
<feature type="binding site" evidence="13">
    <location>
        <begin position="363"/>
        <end position="366"/>
    </location>
    <ligand>
        <name>substrate</name>
    </ligand>
</feature>
<keyword evidence="7 11" id="KW-0479">Metal-binding</keyword>
<feature type="binding site" evidence="13">
    <location>
        <position position="387"/>
    </location>
    <ligand>
        <name>substrate</name>
    </ligand>
</feature>
<dbReference type="SFLD" id="SFLDS00001">
    <property type="entry name" value="Enolase"/>
    <property type="match status" value="1"/>
</dbReference>
<keyword evidence="18" id="KW-1185">Reference proteome</keyword>
<comment type="cofactor">
    <cofactor evidence="14">
        <name>Mg(2+)</name>
        <dbReference type="ChEBI" id="CHEBI:18420"/>
    </cofactor>
    <text evidence="14">Mg(2+) is required for catalysis and for stabilizing the dimer.</text>
</comment>
<dbReference type="EC" id="4.2.1.11" evidence="3 11"/>
<feature type="domain" description="Enolase C-terminal TIM barrel" evidence="15">
    <location>
        <begin position="138"/>
        <end position="424"/>
    </location>
</feature>
<sequence length="428" mass="45253">MSAIEHVVGREVLDSRGNPTVEVEVVLESGARGRAIVPSGASTGQFEAVELRDGGDRYGGKGVLQAVGAVNTEIVDALEGLDALDQRGIDTILLDLDGTENKGRFGANAILGTSLAVAKAAADELAVPLYRYVGGANAHVLPVPMMNVLNGGEHADNNVDVQEFMLMPVGAASFSEALRWGVQTYHVLKKVLHDRGLSTAVGDEGGFAPDLLSNESAVQLLVEAIEQAGFTPGDDIAIALDPASTEFFSDGRYVLASEDRSLTSDEMVAFWSDWCDRYPIVSIEDGMAEEDWDGWSSMTQALGGRIQLVGDDLFVTNSERLARGIEAGVANSILVKVNQIGSLTETLDAVGLATRTGYTAVMSHRSGETEDATIADLAVATNCGQIKTGAPARSDRVAKYNQLLRIEEDLGEAAEFWGAAALAPRGRS</sequence>
<dbReference type="GO" id="GO:0004634">
    <property type="term" value="F:phosphopyruvate hydratase activity"/>
    <property type="evidence" value="ECO:0007669"/>
    <property type="project" value="UniProtKB-UniRule"/>
</dbReference>
<evidence type="ECO:0000256" key="1">
    <source>
        <dbReference type="ARBA" id="ARBA00005031"/>
    </source>
</evidence>
<dbReference type="PIRSF" id="PIRSF001400">
    <property type="entry name" value="Enolase"/>
    <property type="match status" value="1"/>
</dbReference>
<keyword evidence="8 11" id="KW-0460">Magnesium</keyword>
<evidence type="ECO:0000256" key="11">
    <source>
        <dbReference type="HAMAP-Rule" id="MF_00318"/>
    </source>
</evidence>
<evidence type="ECO:0000256" key="12">
    <source>
        <dbReference type="PIRSR" id="PIRSR001400-1"/>
    </source>
</evidence>
<dbReference type="Gene3D" id="3.20.20.120">
    <property type="entry name" value="Enolase-like C-terminal domain"/>
    <property type="match status" value="1"/>
</dbReference>
<keyword evidence="6 11" id="KW-0964">Secreted</keyword>
<feature type="binding site" evidence="13">
    <location>
        <position position="284"/>
    </location>
    <ligand>
        <name>substrate</name>
    </ligand>
</feature>
<dbReference type="HAMAP" id="MF_00318">
    <property type="entry name" value="Enolase"/>
    <property type="match status" value="1"/>
</dbReference>
<keyword evidence="10 11" id="KW-0456">Lyase</keyword>
<comment type="catalytic activity">
    <reaction evidence="11">
        <text>(2R)-2-phosphoglycerate = phosphoenolpyruvate + H2O</text>
        <dbReference type="Rhea" id="RHEA:10164"/>
        <dbReference type="ChEBI" id="CHEBI:15377"/>
        <dbReference type="ChEBI" id="CHEBI:58289"/>
        <dbReference type="ChEBI" id="CHEBI:58702"/>
        <dbReference type="EC" id="4.2.1.11"/>
    </reaction>
</comment>
<comment type="subcellular location">
    <subcellularLocation>
        <location evidence="11">Cytoplasm</location>
    </subcellularLocation>
    <subcellularLocation>
        <location evidence="11">Secreted</location>
    </subcellularLocation>
    <subcellularLocation>
        <location evidence="11">Cell surface</location>
    </subcellularLocation>
    <text evidence="11">Fractions of enolase are present in both the cytoplasm and on the cell surface.</text>
</comment>
<feature type="binding site" evidence="11 14">
    <location>
        <position position="284"/>
    </location>
    <ligand>
        <name>Mg(2+)</name>
        <dbReference type="ChEBI" id="CHEBI:18420"/>
    </ligand>
</feature>
<accession>A0A5Q2RGN5</accession>
<dbReference type="InterPro" id="IPR036849">
    <property type="entry name" value="Enolase-like_C_sf"/>
</dbReference>
<evidence type="ECO:0000256" key="8">
    <source>
        <dbReference type="ARBA" id="ARBA00022842"/>
    </source>
</evidence>
<proteinExistence type="inferred from homology"/>
<feature type="active site" description="Proton donor" evidence="11 12">
    <location>
        <position position="204"/>
    </location>
</feature>
<feature type="domain" description="Enolase N-terminal" evidence="16">
    <location>
        <begin position="4"/>
        <end position="133"/>
    </location>
</feature>
<dbReference type="SMART" id="SM01192">
    <property type="entry name" value="Enolase_C"/>
    <property type="match status" value="1"/>
</dbReference>
<comment type="pathway">
    <text evidence="1 11">Carbohydrate degradation; glycolysis; pyruvate from D-glyceraldehyde 3-phosphate: step 4/5.</text>
</comment>